<proteinExistence type="predicted"/>
<gene>
    <name evidence="1" type="ORF">LNINA_LOCUS42</name>
</gene>
<organism evidence="1 2">
    <name type="scientific">Leptosia nina</name>
    <dbReference type="NCBI Taxonomy" id="320188"/>
    <lineage>
        <taxon>Eukaryota</taxon>
        <taxon>Metazoa</taxon>
        <taxon>Ecdysozoa</taxon>
        <taxon>Arthropoda</taxon>
        <taxon>Hexapoda</taxon>
        <taxon>Insecta</taxon>
        <taxon>Pterygota</taxon>
        <taxon>Neoptera</taxon>
        <taxon>Endopterygota</taxon>
        <taxon>Lepidoptera</taxon>
        <taxon>Glossata</taxon>
        <taxon>Ditrysia</taxon>
        <taxon>Papilionoidea</taxon>
        <taxon>Pieridae</taxon>
        <taxon>Pierinae</taxon>
        <taxon>Leptosia</taxon>
    </lineage>
</organism>
<dbReference type="EMBL" id="CAVLEF010000001">
    <property type="protein sequence ID" value="CAK1539947.1"/>
    <property type="molecule type" value="Genomic_DNA"/>
</dbReference>
<dbReference type="Proteomes" id="UP001497472">
    <property type="component" value="Unassembled WGS sequence"/>
</dbReference>
<evidence type="ECO:0000313" key="1">
    <source>
        <dbReference type="EMBL" id="CAK1539947.1"/>
    </source>
</evidence>
<accession>A0AAV1ITN6</accession>
<keyword evidence="2" id="KW-1185">Reference proteome</keyword>
<comment type="caution">
    <text evidence="1">The sequence shown here is derived from an EMBL/GenBank/DDBJ whole genome shotgun (WGS) entry which is preliminary data.</text>
</comment>
<sequence length="160" mass="18924">MQTVSKDNTRRCIAGHIIRIRHIDRVIDATTICRSARLRRRYANARARFPLPRCGSEASRVPRLVRRMYRCRRRKLRTLHKFRAHKTNLIRYNPDIDTDTPTCILTVSRRIPRADVLLKRIMRIIRIEIHKYFGCDYFNFSSVFSRKNVVDVLVASAKAT</sequence>
<protein>
    <submittedName>
        <fullName evidence="1">Uncharacterized protein</fullName>
    </submittedName>
</protein>
<evidence type="ECO:0000313" key="2">
    <source>
        <dbReference type="Proteomes" id="UP001497472"/>
    </source>
</evidence>
<dbReference type="AlphaFoldDB" id="A0AAV1ITN6"/>
<name>A0AAV1ITN6_9NEOP</name>
<reference evidence="1 2" key="1">
    <citation type="submission" date="2023-11" db="EMBL/GenBank/DDBJ databases">
        <authorList>
            <person name="Okamura Y."/>
        </authorList>
    </citation>
    <scope>NUCLEOTIDE SEQUENCE [LARGE SCALE GENOMIC DNA]</scope>
</reference>